<dbReference type="InterPro" id="IPR049304">
    <property type="entry name" value="Gly_rich_dom"/>
</dbReference>
<dbReference type="Pfam" id="PF13884">
    <property type="entry name" value="Peptidase_S74"/>
    <property type="match status" value="1"/>
</dbReference>
<dbReference type="Pfam" id="PF21722">
    <property type="entry name" value="Gly_rich_2"/>
    <property type="match status" value="1"/>
</dbReference>
<name>A0A6C0LJN3_9ZZZZ</name>
<dbReference type="Gene3D" id="2.60.120.200">
    <property type="match status" value="1"/>
</dbReference>
<dbReference type="Gene3D" id="1.10.10.10">
    <property type="entry name" value="Winged helix-like DNA-binding domain superfamily/Winged helix DNA-binding domain"/>
    <property type="match status" value="1"/>
</dbReference>
<dbReference type="InterPro" id="IPR030392">
    <property type="entry name" value="S74_ICA"/>
</dbReference>
<sequence length="1137" mass="125948">MANSITPAGTSRSLFGVSTGDIVTGGSITGASFIGAGNAITNLGANNITTGRLAVARGGTGNSSFINNALVFNLNNKLISDNNLLWENNVLTINNRDFLSDTSNYVRSEAFKITETLANTDSYINDRITISVNETSVNVSNYVVTTSNILMKYINNQQVNNSVYPATTSTLGGVQIGSGIYVNNEGVISLTPEIIYVVPPIIEDNSVSFEELPNTNYNVCKFIYNSSIGTTFDRYNSSRLILPLWCKFTDENLIVEDDIRKINNSGYQGNILTRLGLYGDVNVRPLAEERNKEYMPLDTTYLEFNYVAPEVEAVDPEAPVVPVEPVDPPTPSYGIFEREFDVNSMFKAYTNWALTIAFWLKVRYNSGGIIIMELNNDDGGTKRRLTIYYIDNRLTFYMDRIPDPIITILDIYTNNWYHIAWSIERREEGDIQVIVSINGVFRELVNIINEYIFVLGFSKYVHNTLSSPNNLVNYNFCLCDFKIYNYALADDEKKELYEMNEHTKYIIDFKDTRTICDIMAYGGGGGGCGANSNYGGGAGKLVYVNDAYISRGQKTIKVGRGGGAYHSNMNNYQFASRGKDTIFEHIVADGGGAVMNNIFDFQLASNIFYASNFTFFLPSAPKVIYNSIFTSNYTVINTFTCNLASNMIGGCGSGNNAPPSTFRITDDLRSFVGYTKNIYSFGNAGGEYGGGGVGAVGSPVNGGEGLYGLNLNNINIDKDRYFNFRSVIIFKNDFYLTDNTIGELNNGLVYIGCGGTGSNLIANVSGTPQLGSLSKNSGSGGNYGENGKNGAVLLRYLTKIDRKTVPVFVDQTSNYVLSSSNNLISYVNHLNSTSINNALVWEKKENHIYYNAGNVGVGMEPNNFKLEVAGGEGITPEDETITYGIHTSNYSNIDVVNYTNSNICAKFNSSIWTTGNVISSSDARIKTNIRDLQDDNALRMILNIEPKTYNYVDTRNTANTVYGFIAQQIRDVIPDAVKLQTEFIPNIFAVAEYDAVESIITFADIAVEISVNTRLKCYDMRNNTIIVVVTEIISHVSYKVKKKAMNPLKGTKIFVYGMEVNDFHALNKEYINTLNVCAVQELHRKIVSQQGEINDLNEKVNVLLNYIDMSKMTALESEISELKARYDFIINYIDLSK</sequence>
<protein>
    <recommendedName>
        <fullName evidence="1">Peptidase S74 domain-containing protein</fullName>
    </recommendedName>
</protein>
<accession>A0A6C0LJN3</accession>
<dbReference type="AlphaFoldDB" id="A0A6C0LJN3"/>
<evidence type="ECO:0000259" key="1">
    <source>
        <dbReference type="PROSITE" id="PS51688"/>
    </source>
</evidence>
<dbReference type="InterPro" id="IPR036388">
    <property type="entry name" value="WH-like_DNA-bd_sf"/>
</dbReference>
<dbReference type="EMBL" id="MN740488">
    <property type="protein sequence ID" value="QHU29392.1"/>
    <property type="molecule type" value="Genomic_DNA"/>
</dbReference>
<dbReference type="PROSITE" id="PS51688">
    <property type="entry name" value="ICA"/>
    <property type="match status" value="1"/>
</dbReference>
<dbReference type="SUPFAM" id="SSF49899">
    <property type="entry name" value="Concanavalin A-like lectins/glucanases"/>
    <property type="match status" value="1"/>
</dbReference>
<reference evidence="2" key="1">
    <citation type="journal article" date="2020" name="Nature">
        <title>Giant virus diversity and host interactions through global metagenomics.</title>
        <authorList>
            <person name="Schulz F."/>
            <person name="Roux S."/>
            <person name="Paez-Espino D."/>
            <person name="Jungbluth S."/>
            <person name="Walsh D.A."/>
            <person name="Denef V.J."/>
            <person name="McMahon K.D."/>
            <person name="Konstantinidis K.T."/>
            <person name="Eloe-Fadrosh E.A."/>
            <person name="Kyrpides N.C."/>
            <person name="Woyke T."/>
        </authorList>
    </citation>
    <scope>NUCLEOTIDE SEQUENCE</scope>
    <source>
        <strain evidence="2">GVMAG-M-3300027804-47</strain>
    </source>
</reference>
<dbReference type="InterPro" id="IPR013320">
    <property type="entry name" value="ConA-like_dom_sf"/>
</dbReference>
<proteinExistence type="predicted"/>
<feature type="domain" description="Peptidase S74" evidence="1">
    <location>
        <begin position="921"/>
        <end position="1093"/>
    </location>
</feature>
<organism evidence="2">
    <name type="scientific">viral metagenome</name>
    <dbReference type="NCBI Taxonomy" id="1070528"/>
    <lineage>
        <taxon>unclassified sequences</taxon>
        <taxon>metagenomes</taxon>
        <taxon>organismal metagenomes</taxon>
    </lineage>
</organism>
<evidence type="ECO:0000313" key="2">
    <source>
        <dbReference type="EMBL" id="QHU29392.1"/>
    </source>
</evidence>